<dbReference type="AlphaFoldDB" id="A0AAE3H7I8"/>
<dbReference type="RefSeq" id="WP_255039245.1">
    <property type="nucleotide sequence ID" value="NZ_RJUF01000184.1"/>
</dbReference>
<evidence type="ECO:0000313" key="3">
    <source>
        <dbReference type="Proteomes" id="UP001204144"/>
    </source>
</evidence>
<name>A0AAE3H7I8_9BACT</name>
<feature type="coiled-coil region" evidence="1">
    <location>
        <begin position="27"/>
        <end position="58"/>
    </location>
</feature>
<reference evidence="2 3" key="1">
    <citation type="submission" date="2018-11" db="EMBL/GenBank/DDBJ databases">
        <title>Novel bacteria species description.</title>
        <authorList>
            <person name="Han J.-H."/>
        </authorList>
    </citation>
    <scope>NUCLEOTIDE SEQUENCE [LARGE SCALE GENOMIC DNA]</scope>
    <source>
        <strain evidence="2 3">KCTC23259</strain>
    </source>
</reference>
<dbReference type="EMBL" id="RJUF01000184">
    <property type="protein sequence ID" value="MCP9765536.1"/>
    <property type="molecule type" value="Genomic_DNA"/>
</dbReference>
<dbReference type="Proteomes" id="UP001204144">
    <property type="component" value="Unassembled WGS sequence"/>
</dbReference>
<gene>
    <name evidence="2" type="ORF">EGI31_21585</name>
</gene>
<evidence type="ECO:0000313" key="2">
    <source>
        <dbReference type="EMBL" id="MCP9765536.1"/>
    </source>
</evidence>
<evidence type="ECO:0000256" key="1">
    <source>
        <dbReference type="SAM" id="Coils"/>
    </source>
</evidence>
<comment type="caution">
    <text evidence="2">The sequence shown here is derived from an EMBL/GenBank/DDBJ whole genome shotgun (WGS) entry which is preliminary data.</text>
</comment>
<protein>
    <submittedName>
        <fullName evidence="2">Uncharacterized protein</fullName>
    </submittedName>
</protein>
<proteinExistence type="predicted"/>
<sequence>MRKTYLTLAAIAILFTATNCKTDTEKVEDATTDVVEAGKDLEEATDDYQAEVAKYKIETADKIAANEKSIAEFNTRISTEKK</sequence>
<organism evidence="2 3">
    <name type="scientific">Lacihabitans soyangensis</name>
    <dbReference type="NCBI Taxonomy" id="869394"/>
    <lineage>
        <taxon>Bacteria</taxon>
        <taxon>Pseudomonadati</taxon>
        <taxon>Bacteroidota</taxon>
        <taxon>Cytophagia</taxon>
        <taxon>Cytophagales</taxon>
        <taxon>Leadbetterellaceae</taxon>
        <taxon>Lacihabitans</taxon>
    </lineage>
</organism>
<keyword evidence="3" id="KW-1185">Reference proteome</keyword>
<keyword evidence="1" id="KW-0175">Coiled coil</keyword>
<accession>A0AAE3H7I8</accession>